<dbReference type="Gene3D" id="2.60.120.1140">
    <property type="entry name" value="Protein of unknown function DUF192"/>
    <property type="match status" value="1"/>
</dbReference>
<protein>
    <submittedName>
        <fullName evidence="1">DUF192 domain-containing protein</fullName>
    </submittedName>
</protein>
<dbReference type="InterPro" id="IPR003795">
    <property type="entry name" value="DUF192"/>
</dbReference>
<accession>A0ABW5JJ37</accession>
<dbReference type="PANTHER" id="PTHR37953">
    <property type="entry name" value="UPF0127 PROTEIN MJ1496"/>
    <property type="match status" value="1"/>
</dbReference>
<proteinExistence type="predicted"/>
<gene>
    <name evidence="1" type="ORF">ACFSVN_06725</name>
</gene>
<dbReference type="Pfam" id="PF02643">
    <property type="entry name" value="DUF192"/>
    <property type="match status" value="1"/>
</dbReference>
<dbReference type="PANTHER" id="PTHR37953:SF1">
    <property type="entry name" value="UPF0127 PROTEIN MJ1496"/>
    <property type="match status" value="1"/>
</dbReference>
<dbReference type="InterPro" id="IPR038695">
    <property type="entry name" value="Saro_0823-like_sf"/>
</dbReference>
<dbReference type="Proteomes" id="UP001597460">
    <property type="component" value="Unassembled WGS sequence"/>
</dbReference>
<evidence type="ECO:0000313" key="1">
    <source>
        <dbReference type="EMBL" id="MFD2532134.1"/>
    </source>
</evidence>
<name>A0ABW5JJ37_9BACT</name>
<comment type="caution">
    <text evidence="1">The sequence shown here is derived from an EMBL/GenBank/DDBJ whole genome shotgun (WGS) entry which is preliminary data.</text>
</comment>
<dbReference type="EMBL" id="JBHULI010000024">
    <property type="protein sequence ID" value="MFD2532134.1"/>
    <property type="molecule type" value="Genomic_DNA"/>
</dbReference>
<keyword evidence="2" id="KW-1185">Reference proteome</keyword>
<reference evidence="2" key="1">
    <citation type="journal article" date="2019" name="Int. J. Syst. Evol. Microbiol.">
        <title>The Global Catalogue of Microorganisms (GCM) 10K type strain sequencing project: providing services to taxonomists for standard genome sequencing and annotation.</title>
        <authorList>
            <consortium name="The Broad Institute Genomics Platform"/>
            <consortium name="The Broad Institute Genome Sequencing Center for Infectious Disease"/>
            <person name="Wu L."/>
            <person name="Ma J."/>
        </authorList>
    </citation>
    <scope>NUCLEOTIDE SEQUENCE [LARGE SCALE GENOMIC DNA]</scope>
    <source>
        <strain evidence="2">KCTC 52042</strain>
    </source>
</reference>
<organism evidence="1 2">
    <name type="scientific">Gracilimonas halophila</name>
    <dbReference type="NCBI Taxonomy" id="1834464"/>
    <lineage>
        <taxon>Bacteria</taxon>
        <taxon>Pseudomonadati</taxon>
        <taxon>Balneolota</taxon>
        <taxon>Balneolia</taxon>
        <taxon>Balneolales</taxon>
        <taxon>Balneolaceae</taxon>
        <taxon>Gracilimonas</taxon>
    </lineage>
</organism>
<evidence type="ECO:0000313" key="2">
    <source>
        <dbReference type="Proteomes" id="UP001597460"/>
    </source>
</evidence>
<dbReference type="PROSITE" id="PS51257">
    <property type="entry name" value="PROKAR_LIPOPROTEIN"/>
    <property type="match status" value="1"/>
</dbReference>
<sequence length="161" mass="18177">MKSIFIAVFRSMLIICLFISCQDKKSEGQSEQKKGRQLELTEEVTFLDQDNEEISKITVAVADDQQERNQGLMDVTELPADAGMLFIFPTEEELSFYMANTPLPLDIMFVNADSVIIRIHHSAAPFNSKQLFSDGPAQYVVETNAGYAVSNDIREGMRVRF</sequence>